<evidence type="ECO:0000313" key="4">
    <source>
        <dbReference type="Proteomes" id="UP000001997"/>
    </source>
</evidence>
<dbReference type="KEGG" id="pgu:PGUG_00205"/>
<gene>
    <name evidence="3" type="ORF">PGUG_00205</name>
</gene>
<dbReference type="OrthoDB" id="2192561at2759"/>
<dbReference type="Proteomes" id="UP000001997">
    <property type="component" value="Unassembled WGS sequence"/>
</dbReference>
<accession>A5DAA0</accession>
<dbReference type="eggNOG" id="KOG3871">
    <property type="taxonomic scope" value="Eukaryota"/>
</dbReference>
<organism evidence="3 4">
    <name type="scientific">Meyerozyma guilliermondii (strain ATCC 6260 / CBS 566 / DSM 6381 / JCM 1539 / NBRC 10279 / NRRL Y-324)</name>
    <name type="common">Yeast</name>
    <name type="synonym">Candida guilliermondii</name>
    <dbReference type="NCBI Taxonomy" id="294746"/>
    <lineage>
        <taxon>Eukaryota</taxon>
        <taxon>Fungi</taxon>
        <taxon>Dikarya</taxon>
        <taxon>Ascomycota</taxon>
        <taxon>Saccharomycotina</taxon>
        <taxon>Pichiomycetes</taxon>
        <taxon>Debaryomycetaceae</taxon>
        <taxon>Meyerozyma</taxon>
    </lineage>
</organism>
<feature type="compositionally biased region" description="Acidic residues" evidence="2">
    <location>
        <begin position="94"/>
        <end position="116"/>
    </location>
</feature>
<dbReference type="AlphaFoldDB" id="A5DAA0"/>
<comment type="similarity">
    <text evidence="1">Belongs to the bystin family.</text>
</comment>
<sequence>MGKIRNESIKKQRHNPLMKDISSQGGTLREHTRGKAKNQSENDAEDFIDAASSRRILQLAREQQAEIEQEDEAVNTNESSKTFSQEWRSHESDEGSDDEEYSDFEAQEEEDFEEIEEEEVNIDESSAELFEKYFNGGASNNGTINLADKIMAKLEEKAEKKEAESRQDAVLLPPKVFVAYEKVGQILSTYKHGKLPKLFKVLPTLRNWEDVLFVTNPEGWTPHAVYEATKLFVSNLQANEAQKFIEQVLLERVRTSIEDSEDHTLNYHLYRAIKKSLYKPGAFFKGFLLPLVDSHCTVREATITASVLAKVSVPVLHSSVALAQLLQRDFTPATIVFIRVLIEKKYALPYQTLDELVFYFMRFRKAAQNPNEMDLDDNNGKLPKLPVVWHKAFLAFAQRYKNDITDDQRDFLLETVRQQFHHAIGPEIRRELLAGQSRVTGEVAKDSLMMEAF</sequence>
<evidence type="ECO:0008006" key="5">
    <source>
        <dbReference type="Google" id="ProtNLM"/>
    </source>
</evidence>
<evidence type="ECO:0000313" key="3">
    <source>
        <dbReference type="EMBL" id="EDK36107.2"/>
    </source>
</evidence>
<feature type="region of interest" description="Disordered" evidence="2">
    <location>
        <begin position="62"/>
        <end position="116"/>
    </location>
</feature>
<dbReference type="EMBL" id="CH408155">
    <property type="protein sequence ID" value="EDK36107.2"/>
    <property type="molecule type" value="Genomic_DNA"/>
</dbReference>
<reference evidence="3 4" key="1">
    <citation type="journal article" date="2009" name="Nature">
        <title>Evolution of pathogenicity and sexual reproduction in eight Candida genomes.</title>
        <authorList>
            <person name="Butler G."/>
            <person name="Rasmussen M.D."/>
            <person name="Lin M.F."/>
            <person name="Santos M.A."/>
            <person name="Sakthikumar S."/>
            <person name="Munro C.A."/>
            <person name="Rheinbay E."/>
            <person name="Grabherr M."/>
            <person name="Forche A."/>
            <person name="Reedy J.L."/>
            <person name="Agrafioti I."/>
            <person name="Arnaud M.B."/>
            <person name="Bates S."/>
            <person name="Brown A.J."/>
            <person name="Brunke S."/>
            <person name="Costanzo M.C."/>
            <person name="Fitzpatrick D.A."/>
            <person name="de Groot P.W."/>
            <person name="Harris D."/>
            <person name="Hoyer L.L."/>
            <person name="Hube B."/>
            <person name="Klis F.M."/>
            <person name="Kodira C."/>
            <person name="Lennard N."/>
            <person name="Logue M.E."/>
            <person name="Martin R."/>
            <person name="Neiman A.M."/>
            <person name="Nikolaou E."/>
            <person name="Quail M.A."/>
            <person name="Quinn J."/>
            <person name="Santos M.C."/>
            <person name="Schmitzberger F.F."/>
            <person name="Sherlock G."/>
            <person name="Shah P."/>
            <person name="Silverstein K.A."/>
            <person name="Skrzypek M.S."/>
            <person name="Soll D."/>
            <person name="Staggs R."/>
            <person name="Stansfield I."/>
            <person name="Stumpf M.P."/>
            <person name="Sudbery P.E."/>
            <person name="Srikantha T."/>
            <person name="Zeng Q."/>
            <person name="Berman J."/>
            <person name="Berriman M."/>
            <person name="Heitman J."/>
            <person name="Gow N.A."/>
            <person name="Lorenz M.C."/>
            <person name="Birren B.W."/>
            <person name="Kellis M."/>
            <person name="Cuomo C.A."/>
        </authorList>
    </citation>
    <scope>NUCLEOTIDE SEQUENCE [LARGE SCALE GENOMIC DNA]</scope>
    <source>
        <strain evidence="4">ATCC 6260 / CBS 566 / DSM 6381 / JCM 1539 / NBRC 10279 / NRRL Y-324</strain>
    </source>
</reference>
<dbReference type="PANTHER" id="PTHR12821:SF0">
    <property type="entry name" value="BYSTIN"/>
    <property type="match status" value="1"/>
</dbReference>
<dbReference type="RefSeq" id="XP_001486828.2">
    <property type="nucleotide sequence ID" value="XM_001486778.1"/>
</dbReference>
<name>A5DAA0_PICGU</name>
<dbReference type="GO" id="GO:0030688">
    <property type="term" value="C:preribosome, small subunit precursor"/>
    <property type="evidence" value="ECO:0007669"/>
    <property type="project" value="TreeGrafter"/>
</dbReference>
<proteinExistence type="inferred from homology"/>
<dbReference type="Pfam" id="PF05291">
    <property type="entry name" value="Bystin"/>
    <property type="match status" value="1"/>
</dbReference>
<dbReference type="GO" id="GO:0006364">
    <property type="term" value="P:rRNA processing"/>
    <property type="evidence" value="ECO:0007669"/>
    <property type="project" value="TreeGrafter"/>
</dbReference>
<evidence type="ECO:0000256" key="2">
    <source>
        <dbReference type="SAM" id="MobiDB-lite"/>
    </source>
</evidence>
<dbReference type="FunCoup" id="A5DAA0">
    <property type="interactions" value="863"/>
</dbReference>
<dbReference type="InterPro" id="IPR007955">
    <property type="entry name" value="Bystin"/>
</dbReference>
<dbReference type="InParanoid" id="A5DAA0"/>
<dbReference type="OMA" id="TKLPVIW"/>
<dbReference type="STRING" id="294746.A5DAA0"/>
<evidence type="ECO:0000256" key="1">
    <source>
        <dbReference type="ARBA" id="ARBA00007114"/>
    </source>
</evidence>
<dbReference type="GO" id="GO:0005730">
    <property type="term" value="C:nucleolus"/>
    <property type="evidence" value="ECO:0007669"/>
    <property type="project" value="TreeGrafter"/>
</dbReference>
<feature type="region of interest" description="Disordered" evidence="2">
    <location>
        <begin position="1"/>
        <end position="49"/>
    </location>
</feature>
<dbReference type="GO" id="GO:0030515">
    <property type="term" value="F:snoRNA binding"/>
    <property type="evidence" value="ECO:0007669"/>
    <property type="project" value="TreeGrafter"/>
</dbReference>
<dbReference type="GO" id="GO:0005737">
    <property type="term" value="C:cytoplasm"/>
    <property type="evidence" value="ECO:0007669"/>
    <property type="project" value="TreeGrafter"/>
</dbReference>
<dbReference type="GeneID" id="5129429"/>
<protein>
    <recommendedName>
        <fullName evidence="5">Essential nuclear protein 1</fullName>
    </recommendedName>
</protein>
<dbReference type="HOGENOM" id="CLU_029727_0_1_1"/>
<dbReference type="PANTHER" id="PTHR12821">
    <property type="entry name" value="BYSTIN"/>
    <property type="match status" value="1"/>
</dbReference>
<dbReference type="VEuPathDB" id="FungiDB:PGUG_00205"/>
<feature type="compositionally biased region" description="Polar residues" evidence="2">
    <location>
        <begin position="74"/>
        <end position="86"/>
    </location>
</feature>
<feature type="compositionally biased region" description="Basic and acidic residues" evidence="2">
    <location>
        <begin position="1"/>
        <end position="10"/>
    </location>
</feature>
<keyword evidence="4" id="KW-1185">Reference proteome</keyword>